<keyword evidence="2" id="KW-1185">Reference proteome</keyword>
<dbReference type="RefSeq" id="WP_180281348.1">
    <property type="nucleotide sequence ID" value="NZ_JABFDB010000003.1"/>
</dbReference>
<accession>A0ABX2T693</accession>
<evidence type="ECO:0000313" key="1">
    <source>
        <dbReference type="EMBL" id="NYZ19572.1"/>
    </source>
</evidence>
<dbReference type="Proteomes" id="UP000584642">
    <property type="component" value="Unassembled WGS sequence"/>
</dbReference>
<proteinExistence type="predicted"/>
<comment type="caution">
    <text evidence="1">The sequence shown here is derived from an EMBL/GenBank/DDBJ whole genome shotgun (WGS) entry which is preliminary data.</text>
</comment>
<evidence type="ECO:0000313" key="2">
    <source>
        <dbReference type="Proteomes" id="UP000584642"/>
    </source>
</evidence>
<sequence length="106" mass="12008">MTGSHIVLIRPELELEVRAADRQIAGLWEMTRGAQRYFSGFNLGPDGNFRCLWYIPKGRRSLLEPVPFASKAQVHIAVDPAYAYIIGVRFPERGRQFGVMPVPPPR</sequence>
<gene>
    <name evidence="1" type="ORF">HND93_07600</name>
</gene>
<protein>
    <submittedName>
        <fullName evidence="1">Uncharacterized protein</fullName>
    </submittedName>
</protein>
<name>A0ABX2T693_9PROT</name>
<reference evidence="1 2" key="1">
    <citation type="submission" date="2020-05" db="EMBL/GenBank/DDBJ databases">
        <title>Azospirillum oleiclasticum sp. nov, a nitrogen-fixing and heavy crude oil-emulsifying bacterium isolated from the crude oil of Yumen Oilfield.</title>
        <authorList>
            <person name="Wu D."/>
            <person name="Cai M."/>
            <person name="Zhang X."/>
        </authorList>
    </citation>
    <scope>NUCLEOTIDE SEQUENCE [LARGE SCALE GENOMIC DNA]</scope>
    <source>
        <strain evidence="1 2">ROY-1-1-2</strain>
    </source>
</reference>
<organism evidence="1 2">
    <name type="scientific">Azospirillum oleiclasticum</name>
    <dbReference type="NCBI Taxonomy" id="2735135"/>
    <lineage>
        <taxon>Bacteria</taxon>
        <taxon>Pseudomonadati</taxon>
        <taxon>Pseudomonadota</taxon>
        <taxon>Alphaproteobacteria</taxon>
        <taxon>Rhodospirillales</taxon>
        <taxon>Azospirillaceae</taxon>
        <taxon>Azospirillum</taxon>
    </lineage>
</organism>
<dbReference type="EMBL" id="JABFDB010000003">
    <property type="protein sequence ID" value="NYZ19572.1"/>
    <property type="molecule type" value="Genomic_DNA"/>
</dbReference>